<accession>A0ABD2XSR0</accession>
<protein>
    <submittedName>
        <fullName evidence="1">Uncharacterized protein</fullName>
    </submittedName>
</protein>
<keyword evidence="2" id="KW-1185">Reference proteome</keyword>
<dbReference type="Proteomes" id="UP001630127">
    <property type="component" value="Unassembled WGS sequence"/>
</dbReference>
<comment type="caution">
    <text evidence="1">The sequence shown here is derived from an EMBL/GenBank/DDBJ whole genome shotgun (WGS) entry which is preliminary data.</text>
</comment>
<gene>
    <name evidence="1" type="ORF">ACH5RR_040999</name>
</gene>
<organism evidence="1 2">
    <name type="scientific">Cinchona calisaya</name>
    <dbReference type="NCBI Taxonomy" id="153742"/>
    <lineage>
        <taxon>Eukaryota</taxon>
        <taxon>Viridiplantae</taxon>
        <taxon>Streptophyta</taxon>
        <taxon>Embryophyta</taxon>
        <taxon>Tracheophyta</taxon>
        <taxon>Spermatophyta</taxon>
        <taxon>Magnoliopsida</taxon>
        <taxon>eudicotyledons</taxon>
        <taxon>Gunneridae</taxon>
        <taxon>Pentapetalae</taxon>
        <taxon>asterids</taxon>
        <taxon>lamiids</taxon>
        <taxon>Gentianales</taxon>
        <taxon>Rubiaceae</taxon>
        <taxon>Cinchonoideae</taxon>
        <taxon>Cinchoneae</taxon>
        <taxon>Cinchona</taxon>
    </lineage>
</organism>
<reference evidence="1 2" key="1">
    <citation type="submission" date="2024-11" db="EMBL/GenBank/DDBJ databases">
        <title>A near-complete genome assembly of Cinchona calisaya.</title>
        <authorList>
            <person name="Lian D.C."/>
            <person name="Zhao X.W."/>
            <person name="Wei L."/>
        </authorList>
    </citation>
    <scope>NUCLEOTIDE SEQUENCE [LARGE SCALE GENOMIC DNA]</scope>
    <source>
        <tissue evidence="1">Nenye</tissue>
    </source>
</reference>
<feature type="non-terminal residue" evidence="1">
    <location>
        <position position="1"/>
    </location>
</feature>
<name>A0ABD2XSR0_9GENT</name>
<evidence type="ECO:0000313" key="2">
    <source>
        <dbReference type="Proteomes" id="UP001630127"/>
    </source>
</evidence>
<sequence>VTIRGRILLRGREMIHPKDLMVINCPQRLDIGSRNPHFKFHKVQLRDQELRTSITLCWA</sequence>
<dbReference type="EMBL" id="JBJUIK010000017">
    <property type="protein sequence ID" value="KAL3498267.1"/>
    <property type="molecule type" value="Genomic_DNA"/>
</dbReference>
<proteinExistence type="predicted"/>
<evidence type="ECO:0000313" key="1">
    <source>
        <dbReference type="EMBL" id="KAL3498267.1"/>
    </source>
</evidence>
<dbReference type="AlphaFoldDB" id="A0ABD2XSR0"/>